<protein>
    <submittedName>
        <fullName evidence="2">Uncharacterized protein</fullName>
    </submittedName>
</protein>
<feature type="compositionally biased region" description="Basic and acidic residues" evidence="1">
    <location>
        <begin position="110"/>
        <end position="121"/>
    </location>
</feature>
<name>A0A9P9ANZ3_9HYPO</name>
<evidence type="ECO:0000256" key="1">
    <source>
        <dbReference type="SAM" id="MobiDB-lite"/>
    </source>
</evidence>
<feature type="region of interest" description="Disordered" evidence="1">
    <location>
        <begin position="200"/>
        <end position="219"/>
    </location>
</feature>
<organism evidence="2 3">
    <name type="scientific">Thelonectria olida</name>
    <dbReference type="NCBI Taxonomy" id="1576542"/>
    <lineage>
        <taxon>Eukaryota</taxon>
        <taxon>Fungi</taxon>
        <taxon>Dikarya</taxon>
        <taxon>Ascomycota</taxon>
        <taxon>Pezizomycotina</taxon>
        <taxon>Sordariomycetes</taxon>
        <taxon>Hypocreomycetidae</taxon>
        <taxon>Hypocreales</taxon>
        <taxon>Nectriaceae</taxon>
        <taxon>Thelonectria</taxon>
    </lineage>
</organism>
<accession>A0A9P9ANZ3</accession>
<gene>
    <name evidence="2" type="ORF">B0T10DRAFT_463231</name>
</gene>
<reference evidence="2 3" key="1">
    <citation type="journal article" date="2021" name="Nat. Commun.">
        <title>Genetic determinants of endophytism in the Arabidopsis root mycobiome.</title>
        <authorList>
            <person name="Mesny F."/>
            <person name="Miyauchi S."/>
            <person name="Thiergart T."/>
            <person name="Pickel B."/>
            <person name="Atanasova L."/>
            <person name="Karlsson M."/>
            <person name="Huettel B."/>
            <person name="Barry K.W."/>
            <person name="Haridas S."/>
            <person name="Chen C."/>
            <person name="Bauer D."/>
            <person name="Andreopoulos W."/>
            <person name="Pangilinan J."/>
            <person name="LaButti K."/>
            <person name="Riley R."/>
            <person name="Lipzen A."/>
            <person name="Clum A."/>
            <person name="Drula E."/>
            <person name="Henrissat B."/>
            <person name="Kohler A."/>
            <person name="Grigoriev I.V."/>
            <person name="Martin F.M."/>
            <person name="Hacquard S."/>
        </authorList>
    </citation>
    <scope>NUCLEOTIDE SEQUENCE [LARGE SCALE GENOMIC DNA]</scope>
    <source>
        <strain evidence="2 3">MPI-CAGE-CH-0241</strain>
    </source>
</reference>
<proteinExistence type="predicted"/>
<feature type="compositionally biased region" description="Polar residues" evidence="1">
    <location>
        <begin position="129"/>
        <end position="147"/>
    </location>
</feature>
<evidence type="ECO:0000313" key="2">
    <source>
        <dbReference type="EMBL" id="KAH6883869.1"/>
    </source>
</evidence>
<feature type="region of interest" description="Disordered" evidence="1">
    <location>
        <begin position="89"/>
        <end position="154"/>
    </location>
</feature>
<dbReference type="Proteomes" id="UP000777438">
    <property type="component" value="Unassembled WGS sequence"/>
</dbReference>
<evidence type="ECO:0000313" key="3">
    <source>
        <dbReference type="Proteomes" id="UP000777438"/>
    </source>
</evidence>
<dbReference type="AlphaFoldDB" id="A0A9P9ANZ3"/>
<comment type="caution">
    <text evidence="2">The sequence shown here is derived from an EMBL/GenBank/DDBJ whole genome shotgun (WGS) entry which is preliminary data.</text>
</comment>
<sequence length="219" mass="24068">MKPALEPGSDSSLTHLHKRDCFFQLESVEDVKSYATSKCNLVESRDPRESAVPTIAGDEVDWRARVVPFLKPMPAETLFCLCNSTSRSGSVEATREPTSAQAFLTAPTHIDSDPKSRKDSENATYYRRFSQNGDQPNSPASVTTIGSAGNDDIMGEYKASEGETAEEVDKCHVQNVKPKEHISIWQELCKALGLGPRESLADIKGSATKSIKEDESREE</sequence>
<feature type="compositionally biased region" description="Polar residues" evidence="1">
    <location>
        <begin position="89"/>
        <end position="102"/>
    </location>
</feature>
<dbReference type="EMBL" id="JAGPYM010000022">
    <property type="protein sequence ID" value="KAH6883869.1"/>
    <property type="molecule type" value="Genomic_DNA"/>
</dbReference>
<keyword evidence="3" id="KW-1185">Reference proteome</keyword>
<feature type="compositionally biased region" description="Basic and acidic residues" evidence="1">
    <location>
        <begin position="210"/>
        <end position="219"/>
    </location>
</feature>